<dbReference type="Pfam" id="PF07703">
    <property type="entry name" value="A2M_BRD"/>
    <property type="match status" value="1"/>
</dbReference>
<dbReference type="Pfam" id="PF17973">
    <property type="entry name" value="bMG10"/>
    <property type="match status" value="1"/>
</dbReference>
<dbReference type="SMART" id="SM01359">
    <property type="entry name" value="A2M_N_2"/>
    <property type="match status" value="1"/>
</dbReference>
<evidence type="ECO:0000259" key="2">
    <source>
        <dbReference type="SMART" id="SM01359"/>
    </source>
</evidence>
<dbReference type="Gene3D" id="2.60.40.3710">
    <property type="match status" value="1"/>
</dbReference>
<evidence type="ECO:0000313" key="4">
    <source>
        <dbReference type="EMBL" id="CAF3790606.1"/>
    </source>
</evidence>
<dbReference type="InterPro" id="IPR011625">
    <property type="entry name" value="A2M_N_BRD"/>
</dbReference>
<gene>
    <name evidence="4" type="ORF">KXQ929_LOCUS16433</name>
</gene>
<dbReference type="PANTHER" id="PTHR40094">
    <property type="entry name" value="ALPHA-2-MACROGLOBULIN HOMOLOG"/>
    <property type="match status" value="1"/>
</dbReference>
<dbReference type="Pfam" id="PF00207">
    <property type="entry name" value="A2M"/>
    <property type="match status" value="1"/>
</dbReference>
<evidence type="ECO:0000256" key="1">
    <source>
        <dbReference type="ARBA" id="ARBA00022729"/>
    </source>
</evidence>
<dbReference type="Proteomes" id="UP000663868">
    <property type="component" value="Unassembled WGS sequence"/>
</dbReference>
<evidence type="ECO:0000259" key="3">
    <source>
        <dbReference type="SMART" id="SM01360"/>
    </source>
</evidence>
<dbReference type="Pfam" id="PF01835">
    <property type="entry name" value="MG2"/>
    <property type="match status" value="1"/>
</dbReference>
<accession>A0A819AWB2</accession>
<dbReference type="InterPro" id="IPR001599">
    <property type="entry name" value="Macroglobln_a2"/>
</dbReference>
<dbReference type="PANTHER" id="PTHR40094:SF1">
    <property type="entry name" value="UBIQUITIN DOMAIN-CONTAINING PROTEIN"/>
    <property type="match status" value="1"/>
</dbReference>
<sequence>MIRRRRIPNQTVNDEQSEHHEFQFNITETNETDDQITIDAGMTSLNDGDSQQQQQNLTADQLQQLFTRVSSELVAESMDDQEFFKREETIKAPKTSKIIQTPFPPPSEDRRQDLDLDIEQLKQLAKQEAGPLIIERYSPSETQINYPLATVTITFNQPMIAVSSLDDQINIEDLGISLTPMIEGRWRWSGTKTVQFEPKHRLPFSTKYILKVDKQHCVSAIGGKLEDELLFEFSTTTPNVLQFLPDETVSTLKPICFLLFDQKIDGNTILQHLRVMSSDKNEIANNELELVDEVTAKKEFKYYIDATEGNHEKYVAFTFKNDLLKATQYTIQLPAGCPSAEGPLVTTSEWSASFQTYEPLKITDWHPNKKNGRQSSISPGHSWSVTFNNSLDHSTINKSLFKIEPEVSELSIEHIEHNDRQITIHNNSKPNTIYTLVMQSGILKDIHGQTLEHDHSEQPIQFHVHDSPALLGDISGATGMIIMDPGVLDEPFYLFMVYNYSEITLRVNQVKPEHYKPNLPCFEQFSYRYGEEASYHQLPAEELLNEVIQTNCERDEPKEIKVPLKSYLTNNSGVGQLIIFIEPTEKAWQECQHNHWQRKQVISAWLQCTRLAIDLFVSPGRDVRLTAWITEIMTGIPVNQAIVSIRDKKEKTNQQGLCTISSYKSKNNESRNEILIVEKDDDLCILTDIYSYVSNPNVYVWHVFNDRNLYKPKEDVHIKGYVRLLEVKGDAKLPTYAQGIIDYTVYDPRGEQLQQSKVELNNYGAFDIKFTLPDNVNLGNAEVEFNLPDPKGETTHHFKIQEFRIPEYDVSSMTRPSIVHYCHPNNDAYVIATCQGKLFAGGYLNDANVQWAIHAETTTFTPANRSDYTFGRAQPFFCWFGYSNDNKIIYPTKHFQGITDNKGTHEIKIGYHGIEKEPRPTIIRALASITDLNNQTQETQIQFLIHPCIYYVGFQLVNNYGKKDKLVQTKVIVTDIDGNLIDNISIECKIVGIGQEKKEDENGLTVFEEIKDEQQFTNVSSNKDAVNMDFIPKLGGRYNISYTVKDEQGRLAMSFYDNLYIAGGSGKEMEKQKVEYVPIDTLTIIPNATNYQPDDICEVLILAPFSPANGLVIFDCEGQISQPIQFHIEPEKDSTTVEFKISKDWIPGFTVRVELTGSIPRETEIVNSSNRPAIATGTISLEVSRDLYKLNILVDTKQTNKTYTPSSIIRIDVNVTQYTDKVPVDKAEVCLIVVDEAILSLTDHKLTNPLDIFYPNRPANITEYHGRNRCLLFNMQDIEQFKKDLQQKQGENVRFAPHRMRCMKNKYNLTMPMAYPSRSLHGAGGSEQKIAVRSNFNPLACWVPSSITNSSGHVSFEFKLPDSLTRYRVWAVATNDKQYGLGEMSFTVQLPIMIRPSPPRFLNYGDIAHFSVVLQNQTDQSLLLHAGLKATNAKLITSEENQQVVGYSIQLEPSKRVALTFPISTIHAGTARFQFIVSTAANGSQTSFGDAIELSIPVFTPATSEAFATYGDICEKEVIFQPIKIPENVIPQFGQLSIATSSTALASLTDAIISLYTYPYECTEQLSSRLLGIQSLWDVLQAFRCKDLPDISIMTTKLQSDMNTLKGRQFSNGGFGYWTNRNDAYADPFVSVHTAHCLVVVIEKQICNVDMYMLDNVLNYLTNIESEIDKLPYSKYWCETTRFSLISYALYVRAKHLQIVANEALELFARSGLNKLSLEALGWLLISLSTEKNDKTDQLIETIYKHLKGKVNETSETANFITSYGDDGQSVMLHSDQRTDAILLEALLYIDPNSTICTKLCKGLQAHRVKGAWKSTQENCFVLIALQKYFHMKEKDTPDFIANVWLDNDYCGQHQYKDRTTDTHTINIPMKVILSPSSSNAEINDQNKNLIMQKDGIGRLYYRIALNYIPSSLQLDAVNYGFKIERTYMAVDDPSHIQKQSDGIWKFKLGEKVKVILTMTVTQRRYHIALVDYLPAGCEPLNTQLKGTLTGDTESSVTRSNRNNCYFGCRPHSTLGWTEHENLRDERAEAFRSLLWPGVYEWSYVMRATCAGIFIVPPAKAEEMYSPENFGRSASEKAIIN</sequence>
<proteinExistence type="predicted"/>
<dbReference type="Gene3D" id="2.60.40.1930">
    <property type="match status" value="1"/>
</dbReference>
<dbReference type="Gene3D" id="2.20.130.20">
    <property type="match status" value="1"/>
</dbReference>
<dbReference type="InterPro" id="IPR032812">
    <property type="entry name" value="SbsA_Ig"/>
</dbReference>
<dbReference type="InterPro" id="IPR008930">
    <property type="entry name" value="Terpenoid_cyclase/PrenylTrfase"/>
</dbReference>
<evidence type="ECO:0000313" key="5">
    <source>
        <dbReference type="Proteomes" id="UP000663868"/>
    </source>
</evidence>
<keyword evidence="1" id="KW-0732">Signal</keyword>
<name>A0A819AWB2_9BILA</name>
<dbReference type="Gene3D" id="1.50.10.20">
    <property type="match status" value="1"/>
</dbReference>
<dbReference type="EMBL" id="CAJOBB010000994">
    <property type="protein sequence ID" value="CAF3790606.1"/>
    <property type="molecule type" value="Genomic_DNA"/>
</dbReference>
<comment type="caution">
    <text evidence="4">The sequence shown here is derived from an EMBL/GenBank/DDBJ whole genome shotgun (WGS) entry which is preliminary data.</text>
</comment>
<dbReference type="SMART" id="SM01360">
    <property type="entry name" value="A2M"/>
    <property type="match status" value="1"/>
</dbReference>
<feature type="domain" description="Alpha-2-macroglobulin" evidence="3">
    <location>
        <begin position="1339"/>
        <end position="1428"/>
    </location>
</feature>
<dbReference type="Pfam" id="PF13205">
    <property type="entry name" value="Big_5"/>
    <property type="match status" value="2"/>
</dbReference>
<dbReference type="InterPro" id="IPR041246">
    <property type="entry name" value="Bact_MG10"/>
</dbReference>
<organism evidence="4 5">
    <name type="scientific">Adineta steineri</name>
    <dbReference type="NCBI Taxonomy" id="433720"/>
    <lineage>
        <taxon>Eukaryota</taxon>
        <taxon>Metazoa</taxon>
        <taxon>Spiralia</taxon>
        <taxon>Gnathifera</taxon>
        <taxon>Rotifera</taxon>
        <taxon>Eurotatoria</taxon>
        <taxon>Bdelloidea</taxon>
        <taxon>Adinetida</taxon>
        <taxon>Adinetidae</taxon>
        <taxon>Adineta</taxon>
    </lineage>
</organism>
<protein>
    <submittedName>
        <fullName evidence="4">Uncharacterized protein</fullName>
    </submittedName>
</protein>
<dbReference type="InterPro" id="IPR002890">
    <property type="entry name" value="MG2"/>
</dbReference>
<dbReference type="InterPro" id="IPR051802">
    <property type="entry name" value="YfhM-like"/>
</dbReference>
<dbReference type="SUPFAM" id="SSF48239">
    <property type="entry name" value="Terpenoid cyclases/Protein prenyltransferases"/>
    <property type="match status" value="1"/>
</dbReference>
<reference evidence="4" key="1">
    <citation type="submission" date="2021-02" db="EMBL/GenBank/DDBJ databases">
        <authorList>
            <person name="Nowell W R."/>
        </authorList>
    </citation>
    <scope>NUCLEOTIDE SEQUENCE</scope>
</reference>
<feature type="domain" description="Alpha-2-macroglobulin bait region" evidence="2">
    <location>
        <begin position="1082"/>
        <end position="1241"/>
    </location>
</feature>
<dbReference type="GO" id="GO:0004866">
    <property type="term" value="F:endopeptidase inhibitor activity"/>
    <property type="evidence" value="ECO:0007669"/>
    <property type="project" value="InterPro"/>
</dbReference>